<feature type="domain" description="C2H2-type" evidence="3">
    <location>
        <begin position="1064"/>
        <end position="1093"/>
    </location>
</feature>
<feature type="domain" description="C2H2-type" evidence="3">
    <location>
        <begin position="1125"/>
        <end position="1154"/>
    </location>
</feature>
<feature type="region of interest" description="Disordered" evidence="2">
    <location>
        <begin position="250"/>
        <end position="298"/>
    </location>
</feature>
<dbReference type="SUPFAM" id="SSF57667">
    <property type="entry name" value="beta-beta-alpha zinc fingers"/>
    <property type="match status" value="3"/>
</dbReference>
<protein>
    <recommendedName>
        <fullName evidence="3">C2H2-type domain-containing protein</fullName>
    </recommendedName>
</protein>
<organism evidence="4 5">
    <name type="scientific">Scylla paramamosain</name>
    <name type="common">Mud crab</name>
    <dbReference type="NCBI Taxonomy" id="85552"/>
    <lineage>
        <taxon>Eukaryota</taxon>
        <taxon>Metazoa</taxon>
        <taxon>Ecdysozoa</taxon>
        <taxon>Arthropoda</taxon>
        <taxon>Crustacea</taxon>
        <taxon>Multicrustacea</taxon>
        <taxon>Malacostraca</taxon>
        <taxon>Eumalacostraca</taxon>
        <taxon>Eucarida</taxon>
        <taxon>Decapoda</taxon>
        <taxon>Pleocyemata</taxon>
        <taxon>Brachyura</taxon>
        <taxon>Eubrachyura</taxon>
        <taxon>Portunoidea</taxon>
        <taxon>Portunidae</taxon>
        <taxon>Portuninae</taxon>
        <taxon>Scylla</taxon>
    </lineage>
</organism>
<dbReference type="Gene3D" id="3.30.160.60">
    <property type="entry name" value="Classic Zinc Finger"/>
    <property type="match status" value="6"/>
</dbReference>
<dbReference type="GO" id="GO:0005634">
    <property type="term" value="C:nucleus"/>
    <property type="evidence" value="ECO:0007669"/>
    <property type="project" value="TreeGrafter"/>
</dbReference>
<feature type="region of interest" description="Disordered" evidence="2">
    <location>
        <begin position="436"/>
        <end position="474"/>
    </location>
</feature>
<sequence length="1449" mass="154752">MSHNGTLNISRDEAGEGTRVLVLKNGGSDMAGGEGQGVAQLSRASSLSNGTSAQHGGSISDSEGMGNCDGDNVMNGILRSPEDDVDPSSDLGADLQHIEEWLKTRSDSLSSFDFDHEIKSSEVDVNDFLNLKGSAQFQVTGQEGSEGSGSSSVMLNQFSFSEEGLVGSSGSRRSSFTKRLETLMQVDKGLFEELLLTDPNRRQGNRKVESLPSLTGDDRGLFEELLLPGAHEEWARQAQELLLAVTSEKKDGAGLPSQEGTGEAESPLHEAMECSVPVSSPQANAAAAGSGGHGASDDLDLMVRSIQPIKLMSPQEIENMASRPLGFDEAPVKSGSQRSGGSVHSSLEEDFIFLPFGRQEVDDGAAMPPDLLASPSNEIDSKLSSILAMDASNDTLEIPGADTDTLEGLSKVAPRLERSVSPGTFLVKLEPQDKESLGKAASASLTSSQSVAATMPPPQTVLATTPPLQPQQQQLQPQQSLQQVQQLPLQQPVTIAATTAVTTSFQALPLLNIGSGLVSKTTTPLLATTVTATCSATTTTTTLTSAIATTTTSTTFSSSSLCSSSTTTSSGIAPKKLLKIPGGSTRREFKKLPVGVVQLRIGLPVTSTSATPTTTPLPITTATSATTTRPALIFRPLITSQPALSQTSQARSQRVSAPKEGSALSFAPVKMIPVHHKPGTANVTITVDRRANLTSVSIVSSNGEHTVFKINTCDLVRAVSSIREPHLDPLGLTPQQLLRSAHTAHRLIQEVHQHGAVRSAKGSAKESVSGPQNFEINQAFQEVKAPISRSQQGQLALLRQAVSSSTTSTIQSGSARIVTSSTSSAGVRPTIIGTSPLLTTVPTPGPVIIPASVASTMNGTVLTTVKGAVSGLAPQKVSGESTPSLRPEPKPPCLAQTAIPDKSHAVKTEGVGVSLRPGAPPTMVSVPSVLDKLSASSLVSPDLLQTSAQSPSSSANHQSDEDVNEENLDISTVSDEVANKALEELGIHIDLLQCEPSPQGGKRWLCSIKGCSKHFPKLSSLKVHLLSHNGIRPYKCNYENCDWAFYTWYKLKRHIETHLKRRDFVCTENNCNRRFTTVYNLNTHLRLHQRPKSWLCALPECSQAYHTRRELEVHMKTHKDVEAPYKCGVDGCSKSYFTPNSLTSHMRSHHKEEELRCQWTGCGKKFDKPCRLKAHMRVHTGQRPFACTYEGCNCHSFDQSTSKVTCSSTLVLGIFSVPIEHCNAKFTAKSSLYVHLKKHEGKAKENNNKVTYHCPIDTCDKNYNSKHNLRQHMLKEHTILNSNNIPPIIVMEGKGGAEAIDSIDVSMADSLMGGNGCSSGTEVDAMDISSIPKDSLEDVATSGGGSARTDVIADIIRSQRAKRRKQFSLAKKLAGMGSRNTGGTAVINFTNDVVLSASAVMPVSSHLQSTLLQDDGVGGELYQETLMGHDLLSDPTTDPQSTINLRDLE</sequence>
<name>A0AAW0UHC0_SCYPA</name>
<feature type="compositionally biased region" description="Polar residues" evidence="2">
    <location>
        <begin position="945"/>
        <end position="957"/>
    </location>
</feature>
<feature type="region of interest" description="Disordered" evidence="2">
    <location>
        <begin position="874"/>
        <end position="902"/>
    </location>
</feature>
<proteinExistence type="predicted"/>
<keyword evidence="1" id="KW-0862">Zinc</keyword>
<feature type="compositionally biased region" description="Polar residues" evidence="2">
    <location>
        <begin position="42"/>
        <end position="61"/>
    </location>
</feature>
<dbReference type="PROSITE" id="PS00028">
    <property type="entry name" value="ZINC_FINGER_C2H2_1"/>
    <property type="match status" value="7"/>
</dbReference>
<feature type="compositionally biased region" description="Low complexity" evidence="2">
    <location>
        <begin position="279"/>
        <end position="288"/>
    </location>
</feature>
<evidence type="ECO:0000256" key="1">
    <source>
        <dbReference type="PROSITE-ProRule" id="PRU00042"/>
    </source>
</evidence>
<feature type="region of interest" description="Disordered" evidence="2">
    <location>
        <begin position="945"/>
        <end position="966"/>
    </location>
</feature>
<reference evidence="4 5" key="1">
    <citation type="submission" date="2023-03" db="EMBL/GenBank/DDBJ databases">
        <title>High-quality genome of Scylla paramamosain provides insights in environmental adaptation.</title>
        <authorList>
            <person name="Zhang L."/>
        </authorList>
    </citation>
    <scope>NUCLEOTIDE SEQUENCE [LARGE SCALE GENOMIC DNA]</scope>
    <source>
        <strain evidence="4">LZ_2023a</strain>
        <tissue evidence="4">Muscle</tissue>
    </source>
</reference>
<dbReference type="GO" id="GO:0003712">
    <property type="term" value="F:transcription coregulator activity"/>
    <property type="evidence" value="ECO:0007669"/>
    <property type="project" value="TreeGrafter"/>
</dbReference>
<feature type="compositionally biased region" description="Polar residues" evidence="2">
    <location>
        <begin position="1434"/>
        <end position="1449"/>
    </location>
</feature>
<feature type="domain" description="C2H2-type" evidence="3">
    <location>
        <begin position="1004"/>
        <end position="1033"/>
    </location>
</feature>
<dbReference type="PROSITE" id="PS50157">
    <property type="entry name" value="ZINC_FINGER_C2H2_2"/>
    <property type="match status" value="7"/>
</dbReference>
<evidence type="ECO:0000313" key="5">
    <source>
        <dbReference type="Proteomes" id="UP001487740"/>
    </source>
</evidence>
<dbReference type="InterPro" id="IPR051061">
    <property type="entry name" value="Zinc_finger_trans_reg"/>
</dbReference>
<dbReference type="InterPro" id="IPR036236">
    <property type="entry name" value="Znf_C2H2_sf"/>
</dbReference>
<feature type="compositionally biased region" description="Polar residues" evidence="2">
    <location>
        <begin position="443"/>
        <end position="452"/>
    </location>
</feature>
<accession>A0AAW0UHC0</accession>
<evidence type="ECO:0000259" key="3">
    <source>
        <dbReference type="PROSITE" id="PS50157"/>
    </source>
</evidence>
<dbReference type="EMBL" id="JARAKH010000012">
    <property type="protein sequence ID" value="KAK8398092.1"/>
    <property type="molecule type" value="Genomic_DNA"/>
</dbReference>
<dbReference type="SMART" id="SM00355">
    <property type="entry name" value="ZnF_C2H2"/>
    <property type="match status" value="8"/>
</dbReference>
<feature type="domain" description="C2H2-type" evidence="3">
    <location>
        <begin position="1155"/>
        <end position="1184"/>
    </location>
</feature>
<feature type="domain" description="C2H2-type" evidence="3">
    <location>
        <begin position="1034"/>
        <end position="1063"/>
    </location>
</feature>
<dbReference type="Proteomes" id="UP001487740">
    <property type="component" value="Unassembled WGS sequence"/>
</dbReference>
<dbReference type="Pfam" id="PF00096">
    <property type="entry name" value="zf-C2H2"/>
    <property type="match status" value="4"/>
</dbReference>
<keyword evidence="5" id="KW-1185">Reference proteome</keyword>
<gene>
    <name evidence="4" type="ORF">O3P69_003781</name>
</gene>
<evidence type="ECO:0000256" key="2">
    <source>
        <dbReference type="SAM" id="MobiDB-lite"/>
    </source>
</evidence>
<dbReference type="PANTHER" id="PTHR46179">
    <property type="entry name" value="ZINC FINGER PROTEIN"/>
    <property type="match status" value="1"/>
</dbReference>
<feature type="compositionally biased region" description="Low complexity" evidence="2">
    <location>
        <begin position="460"/>
        <end position="474"/>
    </location>
</feature>
<dbReference type="PANTHER" id="PTHR46179:SF26">
    <property type="entry name" value="ZINC FINGER PROTEIN 423 HOMOLOG"/>
    <property type="match status" value="1"/>
</dbReference>
<feature type="domain" description="C2H2-type" evidence="3">
    <location>
        <begin position="1094"/>
        <end position="1123"/>
    </location>
</feature>
<dbReference type="GO" id="GO:0006357">
    <property type="term" value="P:regulation of transcription by RNA polymerase II"/>
    <property type="evidence" value="ECO:0007669"/>
    <property type="project" value="TreeGrafter"/>
</dbReference>
<feature type="region of interest" description="Disordered" evidence="2">
    <location>
        <begin position="1"/>
        <end position="91"/>
    </location>
</feature>
<comment type="caution">
    <text evidence="4">The sequence shown here is derived from an EMBL/GenBank/DDBJ whole genome shotgun (WGS) entry which is preliminary data.</text>
</comment>
<feature type="region of interest" description="Disordered" evidence="2">
    <location>
        <begin position="1430"/>
        <end position="1449"/>
    </location>
</feature>
<keyword evidence="1" id="KW-0863">Zinc-finger</keyword>
<evidence type="ECO:0000313" key="4">
    <source>
        <dbReference type="EMBL" id="KAK8398092.1"/>
    </source>
</evidence>
<dbReference type="InterPro" id="IPR013087">
    <property type="entry name" value="Znf_C2H2_type"/>
</dbReference>
<dbReference type="GO" id="GO:0008270">
    <property type="term" value="F:zinc ion binding"/>
    <property type="evidence" value="ECO:0007669"/>
    <property type="project" value="UniProtKB-KW"/>
</dbReference>
<keyword evidence="1" id="KW-0479">Metal-binding</keyword>
<feature type="domain" description="C2H2-type" evidence="3">
    <location>
        <begin position="1252"/>
        <end position="1278"/>
    </location>
</feature>